<reference evidence="3" key="1">
    <citation type="submission" date="2017-01" db="EMBL/GenBank/DDBJ databases">
        <authorList>
            <person name="Mah S.A."/>
            <person name="Swanson W.J."/>
            <person name="Moy G.W."/>
            <person name="Vacquier V.D."/>
        </authorList>
    </citation>
    <scope>NUCLEOTIDE SEQUENCE [LARGE SCALE GENOMIC DNA]</scope>
    <source>
        <strain evidence="3">124861</strain>
    </source>
</reference>
<dbReference type="Proteomes" id="UP000193303">
    <property type="component" value="Unassembled WGS sequence"/>
</dbReference>
<name>A0A1X3DE78_9NEIS</name>
<proteinExistence type="predicted"/>
<comment type="caution">
    <text evidence="2">The sequence shown here is derived from an EMBL/GenBank/DDBJ whole genome shotgun (WGS) entry which is preliminary data.</text>
</comment>
<evidence type="ECO:0000256" key="1">
    <source>
        <dbReference type="SAM" id="MobiDB-lite"/>
    </source>
</evidence>
<protein>
    <submittedName>
        <fullName evidence="2">Uncharacterized protein</fullName>
    </submittedName>
</protein>
<feature type="compositionally biased region" description="Basic and acidic residues" evidence="1">
    <location>
        <begin position="259"/>
        <end position="276"/>
    </location>
</feature>
<feature type="region of interest" description="Disordered" evidence="1">
    <location>
        <begin position="215"/>
        <end position="289"/>
    </location>
</feature>
<evidence type="ECO:0000313" key="2">
    <source>
        <dbReference type="EMBL" id="OSI18021.1"/>
    </source>
</evidence>
<evidence type="ECO:0000313" key="3">
    <source>
        <dbReference type="Proteomes" id="UP000193303"/>
    </source>
</evidence>
<sequence>MAELISIRKNTPSKTPVYVALKGEIEYAKDNTPTDTFLVSGIDTVRVGENCYIDPVPVKSDHTHKTLSANRLESDLETTESNATVTNINTDNQKARAIPEHTDDLPAQPETVVTQPETVVTQPETVLTQPETVLTQPETVLTQPETVLTQPETVVTQPETTLTEDAAFQNTSEITQPEITAAESEIEFTEPVTSNTEFTQDAAQTVNSHINRSAPIEMESDKEPEDNGFPIMKEPVSSGIPLPSAIRMPVKTENNLSEAGDKEQVEEQESGSKENPVDISAAVATNLYS</sequence>
<accession>A0A1X3DE78</accession>
<gene>
    <name evidence="2" type="ORF">BV912_10460</name>
</gene>
<organism evidence="2 3">
    <name type="scientific">Neisseria dumasiana</name>
    <dbReference type="NCBI Taxonomy" id="1931275"/>
    <lineage>
        <taxon>Bacteria</taxon>
        <taxon>Pseudomonadati</taxon>
        <taxon>Pseudomonadota</taxon>
        <taxon>Betaproteobacteria</taxon>
        <taxon>Neisseriales</taxon>
        <taxon>Neisseriaceae</taxon>
        <taxon>Neisseria</taxon>
    </lineage>
</organism>
<dbReference type="EMBL" id="MTAB01000029">
    <property type="protein sequence ID" value="OSI18021.1"/>
    <property type="molecule type" value="Genomic_DNA"/>
</dbReference>
<dbReference type="AlphaFoldDB" id="A0A1X3DE78"/>